<keyword evidence="1" id="KW-0805">Transcription regulation</keyword>
<dbReference type="EMBL" id="JAECSB010000053">
    <property type="protein sequence ID" value="MBH5144011.1"/>
    <property type="molecule type" value="Genomic_DNA"/>
</dbReference>
<evidence type="ECO:0000313" key="9">
    <source>
        <dbReference type="Proteomes" id="UP000627573"/>
    </source>
</evidence>
<dbReference type="Pfam" id="PF21943">
    <property type="entry name" value="TetR_C_46"/>
    <property type="match status" value="1"/>
</dbReference>
<evidence type="ECO:0000256" key="1">
    <source>
        <dbReference type="ARBA" id="ARBA00023015"/>
    </source>
</evidence>
<dbReference type="EMBL" id="MRBO01000127">
    <property type="protein sequence ID" value="KAB2586792.1"/>
    <property type="molecule type" value="Genomic_DNA"/>
</dbReference>
<keyword evidence="3" id="KW-0804">Transcription</keyword>
<evidence type="ECO:0000256" key="3">
    <source>
        <dbReference type="ARBA" id="ARBA00023163"/>
    </source>
</evidence>
<keyword evidence="2 4" id="KW-0238">DNA-binding</keyword>
<evidence type="ECO:0000313" key="8">
    <source>
        <dbReference type="Proteomes" id="UP000325576"/>
    </source>
</evidence>
<evidence type="ECO:0000313" key="6">
    <source>
        <dbReference type="EMBL" id="KAB2586792.1"/>
    </source>
</evidence>
<evidence type="ECO:0000259" key="5">
    <source>
        <dbReference type="PROSITE" id="PS50977"/>
    </source>
</evidence>
<evidence type="ECO:0000256" key="4">
    <source>
        <dbReference type="PROSITE-ProRule" id="PRU00335"/>
    </source>
</evidence>
<name>A0A0C2WC02_RHOER</name>
<comment type="caution">
    <text evidence="7">The sequence shown here is derived from an EMBL/GenBank/DDBJ whole genome shotgun (WGS) entry which is preliminary data.</text>
</comment>
<dbReference type="InterPro" id="IPR009057">
    <property type="entry name" value="Homeodomain-like_sf"/>
</dbReference>
<evidence type="ECO:0000256" key="2">
    <source>
        <dbReference type="ARBA" id="ARBA00023125"/>
    </source>
</evidence>
<organism evidence="7 9">
    <name type="scientific">Rhodococcus erythropolis</name>
    <name type="common">Arthrobacter picolinophilus</name>
    <dbReference type="NCBI Taxonomy" id="1833"/>
    <lineage>
        <taxon>Bacteria</taxon>
        <taxon>Bacillati</taxon>
        <taxon>Actinomycetota</taxon>
        <taxon>Actinomycetes</taxon>
        <taxon>Mycobacteriales</taxon>
        <taxon>Nocardiaceae</taxon>
        <taxon>Rhodococcus</taxon>
        <taxon>Rhodococcus erythropolis group</taxon>
    </lineage>
</organism>
<evidence type="ECO:0000313" key="7">
    <source>
        <dbReference type="EMBL" id="MBH5144011.1"/>
    </source>
</evidence>
<reference evidence="7 9" key="2">
    <citation type="submission" date="2020-12" db="EMBL/GenBank/DDBJ databases">
        <title>Draft genome sequence of furan degrading bacterial strain FUR100.</title>
        <authorList>
            <person name="Woiski C."/>
        </authorList>
    </citation>
    <scope>NUCLEOTIDE SEQUENCE [LARGE SCALE GENOMIC DNA]</scope>
    <source>
        <strain evidence="7 9">FUR100</strain>
    </source>
</reference>
<reference evidence="6 8" key="1">
    <citation type="journal article" date="2017" name="Poromechanics V (2013)">
        <title>Genomic Characterization of the Arsenic-Tolerant Actinobacterium, &lt;i&gt;Rhodococcus erythropolis&lt;/i&gt; S43.</title>
        <authorList>
            <person name="Retamal-Morales G."/>
            <person name="Mehnert M."/>
            <person name="Schwabe R."/>
            <person name="Tischler D."/>
            <person name="Schloemann M."/>
            <person name="Levican G.J."/>
        </authorList>
    </citation>
    <scope>NUCLEOTIDE SEQUENCE [LARGE SCALE GENOMIC DNA]</scope>
    <source>
        <strain evidence="6 8">S43</strain>
    </source>
</reference>
<dbReference type="InterPro" id="IPR050624">
    <property type="entry name" value="HTH-type_Tx_Regulator"/>
</dbReference>
<dbReference type="PANTHER" id="PTHR43479:SF11">
    <property type="entry name" value="ACREF_ENVCD OPERON REPRESSOR-RELATED"/>
    <property type="match status" value="1"/>
</dbReference>
<sequence>MDAVKRTRLDPAQRRAQLIDLGARMLAERPLEQISVEDIADQAGVSRGLLFHYFASKSEFHLAIVRHSSEQMLQRTEPSQSDDPMLTLRSVLASYVDYVTENRNTYVSLLRGTASGDPQMREVFEQTRDIMAKRTLDQLPKIGLTRTPQVELAVRGWIAFVEEATISWLRAPAITREELIDLTVQSLPALALAAVGFDAGPDLGLLQSN</sequence>
<dbReference type="Proteomes" id="UP000627573">
    <property type="component" value="Unassembled WGS sequence"/>
</dbReference>
<feature type="domain" description="HTH tetR-type" evidence="5">
    <location>
        <begin position="12"/>
        <end position="72"/>
    </location>
</feature>
<dbReference type="PANTHER" id="PTHR43479">
    <property type="entry name" value="ACREF/ENVCD OPERON REPRESSOR-RELATED"/>
    <property type="match status" value="1"/>
</dbReference>
<keyword evidence="9" id="KW-1185">Reference proteome</keyword>
<dbReference type="Gene3D" id="1.10.357.10">
    <property type="entry name" value="Tetracycline Repressor, domain 2"/>
    <property type="match status" value="1"/>
</dbReference>
<feature type="DNA-binding region" description="H-T-H motif" evidence="4">
    <location>
        <begin position="35"/>
        <end position="54"/>
    </location>
</feature>
<dbReference type="GO" id="GO:0003677">
    <property type="term" value="F:DNA binding"/>
    <property type="evidence" value="ECO:0007669"/>
    <property type="project" value="UniProtKB-UniRule"/>
</dbReference>
<dbReference type="InterPro" id="IPR001647">
    <property type="entry name" value="HTH_TetR"/>
</dbReference>
<dbReference type="PRINTS" id="PR00455">
    <property type="entry name" value="HTHTETR"/>
</dbReference>
<proteinExistence type="predicted"/>
<gene>
    <name evidence="6" type="ORF">BS297_03465</name>
    <name evidence="7" type="ORF">I3517_15455</name>
</gene>
<dbReference type="InterPro" id="IPR054129">
    <property type="entry name" value="DesT_TetR_C"/>
</dbReference>
<protein>
    <submittedName>
        <fullName evidence="6">TetR family transcriptional regulator</fullName>
    </submittedName>
    <submittedName>
        <fullName evidence="7">TetR/AcrR family transcriptional regulator</fullName>
    </submittedName>
</protein>
<accession>A0A0C2WC02</accession>
<dbReference type="Pfam" id="PF00440">
    <property type="entry name" value="TetR_N"/>
    <property type="match status" value="1"/>
</dbReference>
<dbReference type="SUPFAM" id="SSF46689">
    <property type="entry name" value="Homeodomain-like"/>
    <property type="match status" value="1"/>
</dbReference>
<dbReference type="PROSITE" id="PS50977">
    <property type="entry name" value="HTH_TETR_2"/>
    <property type="match status" value="1"/>
</dbReference>
<dbReference type="Proteomes" id="UP000325576">
    <property type="component" value="Unassembled WGS sequence"/>
</dbReference>
<dbReference type="AlphaFoldDB" id="A0A0C2WC02"/>
<dbReference type="RefSeq" id="WP_019749331.1">
    <property type="nucleotide sequence ID" value="NZ_BHXB01000001.1"/>
</dbReference>